<feature type="transmembrane region" description="Helical" evidence="1">
    <location>
        <begin position="65"/>
        <end position="82"/>
    </location>
</feature>
<dbReference type="Proteomes" id="UP000034471">
    <property type="component" value="Unassembled WGS sequence"/>
</dbReference>
<protein>
    <submittedName>
        <fullName evidence="2">Uncharacterized protein</fullName>
    </submittedName>
</protein>
<dbReference type="STRING" id="1618481.US54_C0001G0022"/>
<dbReference type="EMBL" id="LBTJ01000001">
    <property type="protein sequence ID" value="KKQ38897.1"/>
    <property type="molecule type" value="Genomic_DNA"/>
</dbReference>
<keyword evidence="1" id="KW-0472">Membrane</keyword>
<name>A0A0G0H9T2_9BACT</name>
<evidence type="ECO:0000313" key="2">
    <source>
        <dbReference type="EMBL" id="KKQ38897.1"/>
    </source>
</evidence>
<feature type="transmembrane region" description="Helical" evidence="1">
    <location>
        <begin position="41"/>
        <end position="59"/>
    </location>
</feature>
<evidence type="ECO:0000313" key="3">
    <source>
        <dbReference type="Proteomes" id="UP000034471"/>
    </source>
</evidence>
<reference evidence="2 3" key="1">
    <citation type="journal article" date="2015" name="Nature">
        <title>rRNA introns, odd ribosomes, and small enigmatic genomes across a large radiation of phyla.</title>
        <authorList>
            <person name="Brown C.T."/>
            <person name="Hug L.A."/>
            <person name="Thomas B.C."/>
            <person name="Sharon I."/>
            <person name="Castelle C.J."/>
            <person name="Singh A."/>
            <person name="Wilkins M.J."/>
            <person name="Williams K.H."/>
            <person name="Banfield J.F."/>
        </authorList>
    </citation>
    <scope>NUCLEOTIDE SEQUENCE [LARGE SCALE GENOMIC DNA]</scope>
</reference>
<evidence type="ECO:0000256" key="1">
    <source>
        <dbReference type="SAM" id="Phobius"/>
    </source>
</evidence>
<dbReference type="AlphaFoldDB" id="A0A0G0H9T2"/>
<keyword evidence="1" id="KW-0812">Transmembrane</keyword>
<organism evidence="2 3">
    <name type="scientific">Candidatus Roizmanbacteria bacterium GW2011_GWA2_37_7</name>
    <dbReference type="NCBI Taxonomy" id="1618481"/>
    <lineage>
        <taxon>Bacteria</taxon>
        <taxon>Candidatus Roizmaniibacteriota</taxon>
    </lineage>
</organism>
<comment type="caution">
    <text evidence="2">The sequence shown here is derived from an EMBL/GenBank/DDBJ whole genome shotgun (WGS) entry which is preliminary data.</text>
</comment>
<gene>
    <name evidence="2" type="ORF">US54_C0001G0022</name>
</gene>
<keyword evidence="1" id="KW-1133">Transmembrane helix</keyword>
<sequence>MDDQKETLFQKATPLPASLNPQVVYSWKAPLRAYKKRSKNVLRFYLAVALLLTAIIFFLGDRILIIPIWSILFLFYVLTVTPPPEIENRITKFGIETAGITMRWEALSHFYFSQRFGFIILTVVTHPPYNMHAYLVVPDTIVKKDIVRILAEHIVFQERPQLAFTDKMIKLLSYLIPDDEEEEDVPATIKIEQKEGSGKLKDIKDTLASFFQKPEKTSLSPQSSEPIV</sequence>
<accession>A0A0G0H9T2</accession>
<proteinExistence type="predicted"/>